<dbReference type="InterPro" id="IPR018060">
    <property type="entry name" value="HTH_AraC"/>
</dbReference>
<dbReference type="RefSeq" id="WP_069327625.1">
    <property type="nucleotide sequence ID" value="NZ_MDER01000038.1"/>
</dbReference>
<dbReference type="GO" id="GO:0043565">
    <property type="term" value="F:sequence-specific DNA binding"/>
    <property type="evidence" value="ECO:0007669"/>
    <property type="project" value="InterPro"/>
</dbReference>
<keyword evidence="4" id="KW-0732">Signal</keyword>
<dbReference type="SUPFAM" id="SSF51215">
    <property type="entry name" value="Regulatory protein AraC"/>
    <property type="match status" value="1"/>
</dbReference>
<dbReference type="InterPro" id="IPR009057">
    <property type="entry name" value="Homeodomain-like_sf"/>
</dbReference>
<keyword evidence="11" id="KW-1185">Reference proteome</keyword>
<dbReference type="GO" id="GO:0030288">
    <property type="term" value="C:outer membrane-bounded periplasmic space"/>
    <property type="evidence" value="ECO:0007669"/>
    <property type="project" value="TreeGrafter"/>
</dbReference>
<evidence type="ECO:0000256" key="5">
    <source>
        <dbReference type="ARBA" id="ARBA00023015"/>
    </source>
</evidence>
<dbReference type="Proteomes" id="UP000094578">
    <property type="component" value="Unassembled WGS sequence"/>
</dbReference>
<evidence type="ECO:0000256" key="1">
    <source>
        <dbReference type="ARBA" id="ARBA00004196"/>
    </source>
</evidence>
<keyword evidence="6" id="KW-0238">DNA-binding</keyword>
<keyword evidence="5" id="KW-0805">Transcription regulation</keyword>
<evidence type="ECO:0000256" key="2">
    <source>
        <dbReference type="ARBA" id="ARBA00008814"/>
    </source>
</evidence>
<dbReference type="Gene3D" id="3.40.50.1980">
    <property type="entry name" value="Nitrogenase molybdenum iron protein domain"/>
    <property type="match status" value="2"/>
</dbReference>
<evidence type="ECO:0000313" key="10">
    <source>
        <dbReference type="EMBL" id="ODP28452.1"/>
    </source>
</evidence>
<dbReference type="InterPro" id="IPR002491">
    <property type="entry name" value="ABC_transptr_periplasmic_BD"/>
</dbReference>
<dbReference type="PANTHER" id="PTHR30532">
    <property type="entry name" value="IRON III DICITRATE-BINDING PERIPLASMIC PROTEIN"/>
    <property type="match status" value="1"/>
</dbReference>
<evidence type="ECO:0000256" key="7">
    <source>
        <dbReference type="ARBA" id="ARBA00023163"/>
    </source>
</evidence>
<dbReference type="InterPro" id="IPR051313">
    <property type="entry name" value="Bact_iron-sidero_bind"/>
</dbReference>
<dbReference type="Gene3D" id="1.10.10.60">
    <property type="entry name" value="Homeodomain-like"/>
    <property type="match status" value="2"/>
</dbReference>
<feature type="domain" description="Fe/B12 periplasmic-binding" evidence="9">
    <location>
        <begin position="272"/>
        <end position="536"/>
    </location>
</feature>
<gene>
    <name evidence="10" type="ORF">PTI45_02202</name>
</gene>
<comment type="caution">
    <text evidence="10">The sequence shown here is derived from an EMBL/GenBank/DDBJ whole genome shotgun (WGS) entry which is preliminary data.</text>
</comment>
<evidence type="ECO:0000259" key="8">
    <source>
        <dbReference type="PROSITE" id="PS01124"/>
    </source>
</evidence>
<protein>
    <submittedName>
        <fullName evidence="10">Putative HTH-type transcriptional regulator YbfI</fullName>
    </submittedName>
</protein>
<keyword evidence="3" id="KW-0813">Transport</keyword>
<dbReference type="GO" id="GO:0003700">
    <property type="term" value="F:DNA-binding transcription factor activity"/>
    <property type="evidence" value="ECO:0007669"/>
    <property type="project" value="InterPro"/>
</dbReference>
<accession>A0A1E3L3Q8</accession>
<dbReference type="Pfam" id="PF01497">
    <property type="entry name" value="Peripla_BP_2"/>
    <property type="match status" value="1"/>
</dbReference>
<dbReference type="STRING" id="1886670.PTI45_02202"/>
<evidence type="ECO:0000259" key="9">
    <source>
        <dbReference type="PROSITE" id="PS50983"/>
    </source>
</evidence>
<dbReference type="PROSITE" id="PS50983">
    <property type="entry name" value="FE_B12_PBP"/>
    <property type="match status" value="1"/>
</dbReference>
<reference evidence="10 11" key="1">
    <citation type="submission" date="2016-08" db="EMBL/GenBank/DDBJ databases">
        <title>Genome sequencing of Paenibacillus sp. TI45-13ar, isolated from Korean traditional nuruk.</title>
        <authorList>
            <person name="Kim S.-J."/>
        </authorList>
    </citation>
    <scope>NUCLEOTIDE SEQUENCE [LARGE SCALE GENOMIC DNA]</scope>
    <source>
        <strain evidence="10 11">TI45-13ar</strain>
    </source>
</reference>
<proteinExistence type="inferred from homology"/>
<dbReference type="PROSITE" id="PS01124">
    <property type="entry name" value="HTH_ARAC_FAMILY_2"/>
    <property type="match status" value="1"/>
</dbReference>
<feature type="domain" description="HTH araC/xylS-type" evidence="8">
    <location>
        <begin position="168"/>
        <end position="266"/>
    </location>
</feature>
<name>A0A1E3L3Q8_9BACL</name>
<comment type="similarity">
    <text evidence="2">Belongs to the bacterial solute-binding protein 8 family.</text>
</comment>
<dbReference type="PROSITE" id="PS00041">
    <property type="entry name" value="HTH_ARAC_FAMILY_1"/>
    <property type="match status" value="1"/>
</dbReference>
<evidence type="ECO:0000256" key="6">
    <source>
        <dbReference type="ARBA" id="ARBA00023125"/>
    </source>
</evidence>
<keyword evidence="7" id="KW-0804">Transcription</keyword>
<evidence type="ECO:0000313" key="11">
    <source>
        <dbReference type="Proteomes" id="UP000094578"/>
    </source>
</evidence>
<organism evidence="10 11">
    <name type="scientific">Paenibacillus nuruki</name>
    <dbReference type="NCBI Taxonomy" id="1886670"/>
    <lineage>
        <taxon>Bacteria</taxon>
        <taxon>Bacillati</taxon>
        <taxon>Bacillota</taxon>
        <taxon>Bacilli</taxon>
        <taxon>Bacillales</taxon>
        <taxon>Paenibacillaceae</taxon>
        <taxon>Paenibacillus</taxon>
    </lineage>
</organism>
<comment type="subcellular location">
    <subcellularLocation>
        <location evidence="1">Cell envelope</location>
    </subcellularLocation>
</comment>
<evidence type="ECO:0000256" key="3">
    <source>
        <dbReference type="ARBA" id="ARBA00022448"/>
    </source>
</evidence>
<dbReference type="InterPro" id="IPR037923">
    <property type="entry name" value="HTH-like"/>
</dbReference>
<dbReference type="AlphaFoldDB" id="A0A1E3L3Q8"/>
<dbReference type="Pfam" id="PF12833">
    <property type="entry name" value="HTH_18"/>
    <property type="match status" value="1"/>
</dbReference>
<dbReference type="PATRIC" id="fig|1886670.3.peg.2242"/>
<evidence type="ECO:0000256" key="4">
    <source>
        <dbReference type="ARBA" id="ARBA00022729"/>
    </source>
</evidence>
<dbReference type="SMART" id="SM00342">
    <property type="entry name" value="HTH_ARAC"/>
    <property type="match status" value="1"/>
</dbReference>
<sequence length="538" mass="62550">MSKVLDQYRQFPSYIYKLQTVQYADQVLPRYDATLHSLLLFKEAKGQIIINGNRYDLHQQKVFLVPPHASLKIMIESDSRTEYYILSFHVLQPDGQGHFVPIELLGLYELHVAHFRWFADRVREIQDKHDQENLWDQMKANVIFQELLIHLFKEDAQEQKPDMNQAIAATLDHMEQHYATSITRNQLAEIAGMSADYYSRAFKKVVGKSPMEHLTEIRITQSKQVLLLSNDSFRSVAQQVGFSDEFYFSRKFKAVTGRSPKSYIHNIRYSNKIASLKHLLTGHLVALEIEPYAAVINNAYPITTQFEHTIPIGDNKPDLEKLMNAQPDLIVTCEFRDFEKSQKEKMYEQIAPTITLPFFEDWRVHFQTIARIVGKDQEAQVWLEQYADIAQLLRQQLKNKFGQRSLLILGVGESKICIYGKRNLGAVLYNDLGFIMPAGVENIAHYYEIQPEELIHYDADCILITPFQHDGTVGMQAGIEQGIFRLCADPLWQRLQAVQTQSVYEMYTTQHMHTCYNSYSHLMLLEKVRQLFLDKNDK</sequence>
<dbReference type="InterPro" id="IPR018062">
    <property type="entry name" value="HTH_AraC-typ_CS"/>
</dbReference>
<dbReference type="PANTHER" id="PTHR30532:SF21">
    <property type="entry name" value="SIDEROPHORE-BINDING LIPOPROTEIN YFIY-RELATED"/>
    <property type="match status" value="1"/>
</dbReference>
<dbReference type="SUPFAM" id="SSF46689">
    <property type="entry name" value="Homeodomain-like"/>
    <property type="match status" value="2"/>
</dbReference>
<dbReference type="SUPFAM" id="SSF53807">
    <property type="entry name" value="Helical backbone' metal receptor"/>
    <property type="match status" value="1"/>
</dbReference>
<dbReference type="GO" id="GO:1901678">
    <property type="term" value="P:iron coordination entity transport"/>
    <property type="evidence" value="ECO:0007669"/>
    <property type="project" value="UniProtKB-ARBA"/>
</dbReference>
<dbReference type="EMBL" id="MDER01000038">
    <property type="protein sequence ID" value="ODP28452.1"/>
    <property type="molecule type" value="Genomic_DNA"/>
</dbReference>